<dbReference type="HOGENOM" id="CLU_947026_0_0_1"/>
<evidence type="ECO:0000313" key="1">
    <source>
        <dbReference type="EMBL" id="CCA77236.1"/>
    </source>
</evidence>
<dbReference type="OrthoDB" id="5231159at2759"/>
<comment type="caution">
    <text evidence="1">The sequence shown here is derived from an EMBL/GenBank/DDBJ whole genome shotgun (WGS) entry which is preliminary data.</text>
</comment>
<dbReference type="InParanoid" id="G4U0Z3"/>
<dbReference type="PANTHER" id="PTHR46082">
    <property type="entry name" value="ATP/GTP-BINDING PROTEIN-RELATED"/>
    <property type="match status" value="1"/>
</dbReference>
<organism evidence="1 2">
    <name type="scientific">Serendipita indica (strain DSM 11827)</name>
    <name type="common">Root endophyte fungus</name>
    <name type="synonym">Piriformospora indica</name>
    <dbReference type="NCBI Taxonomy" id="1109443"/>
    <lineage>
        <taxon>Eukaryota</taxon>
        <taxon>Fungi</taxon>
        <taxon>Dikarya</taxon>
        <taxon>Basidiomycota</taxon>
        <taxon>Agaricomycotina</taxon>
        <taxon>Agaricomycetes</taxon>
        <taxon>Sebacinales</taxon>
        <taxon>Serendipitaceae</taxon>
        <taxon>Serendipita</taxon>
    </lineage>
</organism>
<dbReference type="PANTHER" id="PTHR46082:SF6">
    <property type="entry name" value="AAA+ ATPASE DOMAIN-CONTAINING PROTEIN-RELATED"/>
    <property type="match status" value="1"/>
</dbReference>
<accession>G4U0Z3</accession>
<keyword evidence="2" id="KW-1185">Reference proteome</keyword>
<dbReference type="Pfam" id="PF13424">
    <property type="entry name" value="TPR_12"/>
    <property type="match status" value="1"/>
</dbReference>
<dbReference type="STRING" id="1109443.G4U0Z3"/>
<dbReference type="Proteomes" id="UP000007148">
    <property type="component" value="Unassembled WGS sequence"/>
</dbReference>
<dbReference type="AlphaFoldDB" id="G4U0Z3"/>
<dbReference type="Gene3D" id="1.25.40.10">
    <property type="entry name" value="Tetratricopeptide repeat domain"/>
    <property type="match status" value="1"/>
</dbReference>
<dbReference type="eggNOG" id="KOG1840">
    <property type="taxonomic scope" value="Eukaryota"/>
</dbReference>
<gene>
    <name evidence="1" type="ORF">PIIN_11219</name>
</gene>
<dbReference type="InterPro" id="IPR053137">
    <property type="entry name" value="NLR-like"/>
</dbReference>
<dbReference type="InterPro" id="IPR011990">
    <property type="entry name" value="TPR-like_helical_dom_sf"/>
</dbReference>
<proteinExistence type="predicted"/>
<dbReference type="SUPFAM" id="SSF48452">
    <property type="entry name" value="TPR-like"/>
    <property type="match status" value="1"/>
</dbReference>
<evidence type="ECO:0000313" key="2">
    <source>
        <dbReference type="Proteomes" id="UP000007148"/>
    </source>
</evidence>
<protein>
    <submittedName>
        <fullName evidence="1">Related to kinesin light chain</fullName>
    </submittedName>
</protein>
<dbReference type="EMBL" id="CAFZ01001397">
    <property type="protein sequence ID" value="CCA77236.1"/>
    <property type="molecule type" value="Genomic_DNA"/>
</dbReference>
<reference evidence="1 2" key="1">
    <citation type="journal article" date="2011" name="PLoS Pathog.">
        <title>Endophytic Life Strategies Decoded by Genome and Transcriptome Analyses of the Mutualistic Root Symbiont Piriformospora indica.</title>
        <authorList>
            <person name="Zuccaro A."/>
            <person name="Lahrmann U."/>
            <person name="Guldener U."/>
            <person name="Langen G."/>
            <person name="Pfiffi S."/>
            <person name="Biedenkopf D."/>
            <person name="Wong P."/>
            <person name="Samans B."/>
            <person name="Grimm C."/>
            <person name="Basiewicz M."/>
            <person name="Murat C."/>
            <person name="Martin F."/>
            <person name="Kogel K.H."/>
        </authorList>
    </citation>
    <scope>NUCLEOTIDE SEQUENCE [LARGE SCALE GENOMIC DNA]</scope>
    <source>
        <strain evidence="1 2">DSM 11827</strain>
    </source>
</reference>
<sequence length="294" mass="33244">MKLCAFLNPSHIPFALFEQSSSSHFTAKTVLESYPPQQSDRIFISDLEEILGRTWDEITFRMIVESASRASFINVSTDGLFYTVHPALQGYIKDSFGEEEIMKYTRTAAQLLLGAMRSFESTTAQRWQLLPHINCIPRSVQSENVAHALAFHDFYDSLGDWKASKELLESALSKALAARGQRHGSSTWLMDRLACTLSNLGQLDEAEKMQRDVLALQLEIFGPRHLDTTNAMNNLANTLHQRGQLDEAEKMEREVLALRLEILGQRHPDTIGAMHNLASTLQRRGKTIRIQPTQ</sequence>
<name>G4U0Z3_SERID</name>